<evidence type="ECO:0000313" key="4">
    <source>
        <dbReference type="Proteomes" id="UP001519342"/>
    </source>
</evidence>
<gene>
    <name evidence="3" type="ORF">J2Z76_002940</name>
</gene>
<proteinExistence type="predicted"/>
<keyword evidence="1" id="KW-0812">Transmembrane</keyword>
<dbReference type="InterPro" id="IPR025405">
    <property type="entry name" value="DUF4131"/>
</dbReference>
<organism evidence="3 4">
    <name type="scientific">Sedimentibacter acidaminivorans</name>
    <dbReference type="NCBI Taxonomy" id="913099"/>
    <lineage>
        <taxon>Bacteria</taxon>
        <taxon>Bacillati</taxon>
        <taxon>Bacillota</taxon>
        <taxon>Tissierellia</taxon>
        <taxon>Sedimentibacter</taxon>
    </lineage>
</organism>
<sequence>MYIILSVFVFYAIGIISYEYNFFNYYFLIVFSVLLYNTIKSKKFIYNIVIISFLVLSFINIYYNSKSVLEQYIGEEIDFVAKIKSVNYTSNDNTNFNSYNATITEIKGKTLHGNENTIIYLDKTQVLDLNSIINIKGNVSDISFGKNFMLFNYKNYLRSKKIYAMIFCTSNPIMIEQNYSVYNNFTNKFKCILRIFLRTI</sequence>
<dbReference type="EMBL" id="JAGGKS010000010">
    <property type="protein sequence ID" value="MBP1927067.1"/>
    <property type="molecule type" value="Genomic_DNA"/>
</dbReference>
<keyword evidence="1" id="KW-1133">Transmembrane helix</keyword>
<accession>A0ABS4GH95</accession>
<dbReference type="RefSeq" id="WP_209512785.1">
    <property type="nucleotide sequence ID" value="NZ_JAGGKS010000010.1"/>
</dbReference>
<protein>
    <recommendedName>
        <fullName evidence="2">DUF4131 domain-containing protein</fullName>
    </recommendedName>
</protein>
<evidence type="ECO:0000313" key="3">
    <source>
        <dbReference type="EMBL" id="MBP1927067.1"/>
    </source>
</evidence>
<comment type="caution">
    <text evidence="3">The sequence shown here is derived from an EMBL/GenBank/DDBJ whole genome shotgun (WGS) entry which is preliminary data.</text>
</comment>
<dbReference type="Proteomes" id="UP001519342">
    <property type="component" value="Unassembled WGS sequence"/>
</dbReference>
<reference evidence="3 4" key="1">
    <citation type="submission" date="2021-03" db="EMBL/GenBank/DDBJ databases">
        <title>Genomic Encyclopedia of Type Strains, Phase IV (KMG-IV): sequencing the most valuable type-strain genomes for metagenomic binning, comparative biology and taxonomic classification.</title>
        <authorList>
            <person name="Goeker M."/>
        </authorList>
    </citation>
    <scope>NUCLEOTIDE SEQUENCE [LARGE SCALE GENOMIC DNA]</scope>
    <source>
        <strain evidence="3 4">DSM 24004</strain>
    </source>
</reference>
<keyword evidence="1" id="KW-0472">Membrane</keyword>
<feature type="transmembrane region" description="Helical" evidence="1">
    <location>
        <begin position="44"/>
        <end position="63"/>
    </location>
</feature>
<name>A0ABS4GH95_9FIRM</name>
<dbReference type="Pfam" id="PF13567">
    <property type="entry name" value="DUF4131"/>
    <property type="match status" value="1"/>
</dbReference>
<evidence type="ECO:0000259" key="2">
    <source>
        <dbReference type="Pfam" id="PF13567"/>
    </source>
</evidence>
<feature type="domain" description="DUF4131" evidence="2">
    <location>
        <begin position="27"/>
        <end position="171"/>
    </location>
</feature>
<keyword evidence="4" id="KW-1185">Reference proteome</keyword>
<evidence type="ECO:0000256" key="1">
    <source>
        <dbReference type="SAM" id="Phobius"/>
    </source>
</evidence>